<dbReference type="PATRIC" id="fig|93930.3.peg.12"/>
<proteinExistence type="predicted"/>
<accession>A0A101EQG1</accession>
<organism evidence="1 2">
    <name type="scientific">Thermotoga petrophila</name>
    <dbReference type="NCBI Taxonomy" id="93929"/>
    <lineage>
        <taxon>Bacteria</taxon>
        <taxon>Thermotogati</taxon>
        <taxon>Thermotogota</taxon>
        <taxon>Thermotogae</taxon>
        <taxon>Thermotogales</taxon>
        <taxon>Thermotogaceae</taxon>
        <taxon>Thermotoga</taxon>
    </lineage>
</organism>
<comment type="caution">
    <text evidence="1">The sequence shown here is derived from an EMBL/GenBank/DDBJ whole genome shotgun (WGS) entry which is preliminary data.</text>
</comment>
<dbReference type="EMBL" id="LGFG01000078">
    <property type="protein sequence ID" value="KUK22895.1"/>
    <property type="molecule type" value="Genomic_DNA"/>
</dbReference>
<name>A0A101EQG1_9THEM</name>
<dbReference type="Proteomes" id="UP000058636">
    <property type="component" value="Unassembled WGS sequence"/>
</dbReference>
<evidence type="ECO:0008006" key="3">
    <source>
        <dbReference type="Google" id="ProtNLM"/>
    </source>
</evidence>
<protein>
    <recommendedName>
        <fullName evidence="3">DUF4340 domain-containing protein</fullName>
    </recommendedName>
</protein>
<sequence length="260" mass="29773">MDGDSVKKYVLVVLFFLAATIFALPEIVEKWMYANYYAKRIMVEIGLKSRFRYEEVYKWGADKMVLVHEPVSVNWVRLGQSCYMGSGTTLKRSPMLILDLEDLAFKEILQGRDLKIEETNEGYEIYIHDTGEYRVLLSSDGFPKEIERNYMDTKSKLIYEEVKPLSADKNEILKDYTLVDSGVEFPKELVDILSNFRFLIIREGTSGLEIEGIYKNGQKVEIFIGNDLPKGGLQISINGLKIAIVADEKTLEEIKVILGQ</sequence>
<dbReference type="AlphaFoldDB" id="A0A101EQG1"/>
<evidence type="ECO:0000313" key="1">
    <source>
        <dbReference type="EMBL" id="KUK22895.1"/>
    </source>
</evidence>
<reference evidence="1 2" key="1">
    <citation type="journal article" date="2015" name="MBio">
        <title>Genome-Resolved Metagenomic Analysis Reveals Roles for Candidate Phyla and Other Microbial Community Members in Biogeochemical Transformations in Oil Reservoirs.</title>
        <authorList>
            <person name="Hu P."/>
            <person name="Tom L."/>
            <person name="Singh A."/>
            <person name="Thomas B.C."/>
            <person name="Baker B.J."/>
            <person name="Piceno Y.M."/>
            <person name="Andersen G.L."/>
            <person name="Banfield J.F."/>
        </authorList>
    </citation>
    <scope>NUCLEOTIDE SEQUENCE [LARGE SCALE GENOMIC DNA]</scope>
    <source>
        <strain evidence="1">46_26</strain>
    </source>
</reference>
<gene>
    <name evidence="1" type="ORF">XD57_1004</name>
</gene>
<evidence type="ECO:0000313" key="2">
    <source>
        <dbReference type="Proteomes" id="UP000058636"/>
    </source>
</evidence>